<evidence type="ECO:0000313" key="3">
    <source>
        <dbReference type="Proteomes" id="UP000635142"/>
    </source>
</evidence>
<dbReference type="RefSeq" id="WP_191075697.1">
    <property type="nucleotide sequence ID" value="NZ_JBHSVY010000001.1"/>
</dbReference>
<proteinExistence type="predicted"/>
<sequence>METGRALLLGLMTPLFIAWAGMMFRTLFAHRKRIAQRTGRPIPGVGDSLREWRHWWRSDDLKFERRLLIFLTITLFIAVLSLPFALPQTS</sequence>
<comment type="caution">
    <text evidence="2">The sequence shown here is derived from an EMBL/GenBank/DDBJ whole genome shotgun (WGS) entry which is preliminary data.</text>
</comment>
<keyword evidence="1" id="KW-1133">Transmembrane helix</keyword>
<dbReference type="AlphaFoldDB" id="A0A927D7J9"/>
<feature type="transmembrane region" description="Helical" evidence="1">
    <location>
        <begin position="6"/>
        <end position="28"/>
    </location>
</feature>
<dbReference type="EMBL" id="JACTAG010000002">
    <property type="protein sequence ID" value="MBD3664677.1"/>
    <property type="molecule type" value="Genomic_DNA"/>
</dbReference>
<keyword evidence="1" id="KW-0472">Membrane</keyword>
<feature type="transmembrane region" description="Helical" evidence="1">
    <location>
        <begin position="67"/>
        <end position="86"/>
    </location>
</feature>
<evidence type="ECO:0000256" key="1">
    <source>
        <dbReference type="SAM" id="Phobius"/>
    </source>
</evidence>
<name>A0A927D7J9_9RHOB</name>
<keyword evidence="1" id="KW-0812">Transmembrane</keyword>
<dbReference type="Proteomes" id="UP000635142">
    <property type="component" value="Unassembled WGS sequence"/>
</dbReference>
<gene>
    <name evidence="2" type="ORF">H9Q16_12145</name>
</gene>
<evidence type="ECO:0000313" key="2">
    <source>
        <dbReference type="EMBL" id="MBD3664677.1"/>
    </source>
</evidence>
<protein>
    <submittedName>
        <fullName evidence="2">Uncharacterized protein</fullName>
    </submittedName>
</protein>
<reference evidence="2" key="1">
    <citation type="submission" date="2020-08" db="EMBL/GenBank/DDBJ databases">
        <title>Sulfitobacter aestuariivivens sp. nov., isolated from a tidal flat.</title>
        <authorList>
            <person name="Park S."/>
            <person name="Yoon J.-H."/>
        </authorList>
    </citation>
    <scope>NUCLEOTIDE SEQUENCE</scope>
    <source>
        <strain evidence="2">TSTF-M16</strain>
    </source>
</reference>
<organism evidence="2 3">
    <name type="scientific">Sulfitobacter aestuariivivens</name>
    <dbReference type="NCBI Taxonomy" id="2766981"/>
    <lineage>
        <taxon>Bacteria</taxon>
        <taxon>Pseudomonadati</taxon>
        <taxon>Pseudomonadota</taxon>
        <taxon>Alphaproteobacteria</taxon>
        <taxon>Rhodobacterales</taxon>
        <taxon>Roseobacteraceae</taxon>
        <taxon>Sulfitobacter</taxon>
    </lineage>
</organism>
<accession>A0A927D7J9</accession>
<keyword evidence="3" id="KW-1185">Reference proteome</keyword>